<evidence type="ECO:0000313" key="1">
    <source>
        <dbReference type="EMBL" id="MCC3805696.1"/>
    </source>
</evidence>
<organism evidence="1 2">
    <name type="scientific">Vibrio parahaemolyticus</name>
    <dbReference type="NCBI Taxonomy" id="670"/>
    <lineage>
        <taxon>Bacteria</taxon>
        <taxon>Pseudomonadati</taxon>
        <taxon>Pseudomonadota</taxon>
        <taxon>Gammaproteobacteria</taxon>
        <taxon>Vibrionales</taxon>
        <taxon>Vibrionaceae</taxon>
        <taxon>Vibrio</taxon>
    </lineage>
</organism>
<name>A0A9Q3UFK1_VIBPH</name>
<accession>A0A9Q3UFK1</accession>
<gene>
    <name evidence="1" type="ORF">IB292_11645</name>
</gene>
<proteinExistence type="predicted"/>
<reference evidence="1" key="1">
    <citation type="submission" date="2020-09" db="EMBL/GenBank/DDBJ databases">
        <title>Genome sequence of Vibrio parahaemolyticus isolates.</title>
        <authorList>
            <person name="Hammerl J.A."/>
            <person name="Strauch E."/>
        </authorList>
    </citation>
    <scope>NUCLEOTIDE SEQUENCE</scope>
    <source>
        <strain evidence="1">17-VB00146</strain>
    </source>
</reference>
<dbReference type="EMBL" id="JACVHL010000010">
    <property type="protein sequence ID" value="MCC3805696.1"/>
    <property type="molecule type" value="Genomic_DNA"/>
</dbReference>
<dbReference type="RefSeq" id="WP_228084359.1">
    <property type="nucleotide sequence ID" value="NZ_CP064041.1"/>
</dbReference>
<evidence type="ECO:0000313" key="2">
    <source>
        <dbReference type="Proteomes" id="UP000726777"/>
    </source>
</evidence>
<sequence length="1127" mass="127779">MALTLPCYEPKNLENIAKSLASDLRAISPIKAPHRNKQQRMWCVWWLHNNVIQWTPEMVTILLDGVCESTTWHNTMDKLFPNHGIIKNQTHFFRSTMMALLVNAAKKKEAKLPAHFRYPTDIKEEIFGKSQFSACYPKLALQVWTDITEDSRKKYNLESSLFDDLDIKYTSLTAQTNALTRYMLCRGIESFDEMTVESFTDFRVETFIFTPKVELGWKQVCLHLEGKGLLHEGWVAECTAMYTGKKRLAVAANAMNTGDVVTKRSGFFSNVFGEFQSAPQGQQNKALGSIYKQGVALLYNPATNYDVVSFGEFKMARNLQSFAPDLLSVNNDNLWQSSQLSWASKSDIEKNTHKTRINALQYFNAYLYGYLPWFFKKNPQCCFEFPETPSQFIGSVFVKTDPVLDQSYQREAVKQGKEVLYPMSLLSFIEKMVENVRSADKGKNQLRDTCRMLRQYFESTMTKYAGIEGLTLTHNPIPKLNGVGHRRSNKTTKDTFNLGYWVIFRIWLKELTKASLFCSSNAIIEKVPTEVKETLTAERKRISAIKGFEHINKITCSKDFHTYHIPTKIDIGGHELEMGEVRIPEWMTSVTRKLEVGENSARVDISNYQSLLILDVAAYAGQRSSNGANLCADTFDADYIPTEVDDPSTSRVPLRVRTDKVRVEGLDSSIQEDVMILLRYANELRKTFVNKAFAESIYYQGNEQSAKGKFRPLLQGTVNHTGIHPSMAPYVFMFEEWLTKHGIDFDTKMVITPSNLSVEQYNTVKEFKLTDLTKVMLLQYEEWHEPIPFSPMLPKTPLTPHSFRVQLATVINITTGDPDAVSAITGQKKGTVGYYTKATPEDAATLRVIKDKVYKGETVVSAEESVVTEDMLTHLFKELEDNPNQDIPFFAGSEIALQRLKESGGRGLAINYTHICPFDNKCPDEVVAEYGRMNCHDCSAACITSHNAIAIGAAAHKALDEAREYQAMILHSTNRNEQSQLESKSREQIYIASSWITKHSYIRQNPNQFVIAGMDALKQYQYVGDDQISNSLMARLQEVSGTPSLQSQHLRRMSSMIATKLTAKIARNQLPEFSASTQMMLEFDPVKYVVQNLNILAQLKGTDAETLLVETLKQDVDVPLAEELGLD</sequence>
<protein>
    <submittedName>
        <fullName evidence="1">Uncharacterized protein</fullName>
    </submittedName>
</protein>
<dbReference type="AlphaFoldDB" id="A0A9Q3UFK1"/>
<comment type="caution">
    <text evidence="1">The sequence shown here is derived from an EMBL/GenBank/DDBJ whole genome shotgun (WGS) entry which is preliminary data.</text>
</comment>
<dbReference type="Proteomes" id="UP000726777">
    <property type="component" value="Unassembled WGS sequence"/>
</dbReference>